<gene>
    <name evidence="1" type="ORF">HGI30_15930</name>
</gene>
<reference evidence="1 2" key="1">
    <citation type="submission" date="2020-04" db="EMBL/GenBank/DDBJ databases">
        <title>Novel Paenibacillus strain UniB2 isolated from commercial digestive syrup.</title>
        <authorList>
            <person name="Thorat V."/>
            <person name="Kirdat K."/>
            <person name="Tiwarekar B."/>
            <person name="Yadav A."/>
        </authorList>
    </citation>
    <scope>NUCLEOTIDE SEQUENCE [LARGE SCALE GENOMIC DNA]</scope>
    <source>
        <strain evidence="1 2">UniB2</strain>
    </source>
</reference>
<proteinExistence type="predicted"/>
<dbReference type="RefSeq" id="WP_168908458.1">
    <property type="nucleotide sequence ID" value="NZ_CP051428.1"/>
</dbReference>
<dbReference type="Proteomes" id="UP000502136">
    <property type="component" value="Chromosome"/>
</dbReference>
<accession>A0A6H2GZY8</accession>
<sequence>MIHVIIEASFNAKEILVAVNDFLNNAADVIQGLSSVIALFPAKEHEKKASSK</sequence>
<keyword evidence="2" id="KW-1185">Reference proteome</keyword>
<protein>
    <submittedName>
        <fullName evidence="1">Uncharacterized protein</fullName>
    </submittedName>
</protein>
<evidence type="ECO:0000313" key="1">
    <source>
        <dbReference type="EMBL" id="QJC52909.1"/>
    </source>
</evidence>
<organism evidence="1 2">
    <name type="scientific">Paenibacillus albicereus</name>
    <dbReference type="NCBI Taxonomy" id="2726185"/>
    <lineage>
        <taxon>Bacteria</taxon>
        <taxon>Bacillati</taxon>
        <taxon>Bacillota</taxon>
        <taxon>Bacilli</taxon>
        <taxon>Bacillales</taxon>
        <taxon>Paenibacillaceae</taxon>
        <taxon>Paenibacillus</taxon>
    </lineage>
</organism>
<dbReference type="KEGG" id="palr:HGI30_15930"/>
<dbReference type="EMBL" id="CP051428">
    <property type="protein sequence ID" value="QJC52909.1"/>
    <property type="molecule type" value="Genomic_DNA"/>
</dbReference>
<dbReference type="AlphaFoldDB" id="A0A6H2GZY8"/>
<evidence type="ECO:0000313" key="2">
    <source>
        <dbReference type="Proteomes" id="UP000502136"/>
    </source>
</evidence>
<name>A0A6H2GZY8_9BACL</name>